<accession>A0A485L3Z5</accession>
<dbReference type="AlphaFoldDB" id="A0A485L3Z5"/>
<organism evidence="2 3">
    <name type="scientific">Aphanomyces stellatus</name>
    <dbReference type="NCBI Taxonomy" id="120398"/>
    <lineage>
        <taxon>Eukaryota</taxon>
        <taxon>Sar</taxon>
        <taxon>Stramenopiles</taxon>
        <taxon>Oomycota</taxon>
        <taxon>Saprolegniomycetes</taxon>
        <taxon>Saprolegniales</taxon>
        <taxon>Verrucalvaceae</taxon>
        <taxon>Aphanomyces</taxon>
    </lineage>
</organism>
<reference evidence="1" key="2">
    <citation type="submission" date="2019-06" db="EMBL/GenBank/DDBJ databases">
        <title>Genomics analysis of Aphanomyces spp. identifies a new class of oomycete effector associated with host adaptation.</title>
        <authorList>
            <person name="Gaulin E."/>
        </authorList>
    </citation>
    <scope>NUCLEOTIDE SEQUENCE</scope>
    <source>
        <strain evidence="1">CBS 578.67</strain>
    </source>
</reference>
<protein>
    <submittedName>
        <fullName evidence="2">Aste57867_15240 protein</fullName>
    </submittedName>
</protein>
<gene>
    <name evidence="2" type="primary">Aste57867_15240</name>
    <name evidence="1" type="ORF">As57867_015184</name>
    <name evidence="2" type="ORF">ASTE57867_15240</name>
</gene>
<dbReference type="EMBL" id="CAADRA010005661">
    <property type="protein sequence ID" value="VFT92049.1"/>
    <property type="molecule type" value="Genomic_DNA"/>
</dbReference>
<reference evidence="2 3" key="1">
    <citation type="submission" date="2019-03" db="EMBL/GenBank/DDBJ databases">
        <authorList>
            <person name="Gaulin E."/>
            <person name="Dumas B."/>
        </authorList>
    </citation>
    <scope>NUCLEOTIDE SEQUENCE [LARGE SCALE GENOMIC DNA]</scope>
    <source>
        <strain evidence="2">CBS 568.67</strain>
    </source>
</reference>
<evidence type="ECO:0000313" key="1">
    <source>
        <dbReference type="EMBL" id="KAF0693840.1"/>
    </source>
</evidence>
<name>A0A485L3Z5_9STRA</name>
<dbReference type="OrthoDB" id="75980at2759"/>
<evidence type="ECO:0000313" key="2">
    <source>
        <dbReference type="EMBL" id="VFT92049.1"/>
    </source>
</evidence>
<evidence type="ECO:0000313" key="3">
    <source>
        <dbReference type="Proteomes" id="UP000332933"/>
    </source>
</evidence>
<proteinExistence type="predicted"/>
<dbReference type="Proteomes" id="UP000332933">
    <property type="component" value="Unassembled WGS sequence"/>
</dbReference>
<sequence length="157" mass="17760">MQLSQAAFTKRFCECEGPLFSKKYLRPHRTNGSKVLRCFPHCCPDHSESPFCASSLAVAITGSLDLLQQCVVLFHFEASYEPAIACGDVLVEETVEASLRTEKNPRGEWIPTQAVSIENDHVIYEYNAESQGGWNYRWLGGSSTQQRRCWHCIKVTQ</sequence>
<keyword evidence="3" id="KW-1185">Reference proteome</keyword>
<dbReference type="EMBL" id="VJMH01005640">
    <property type="protein sequence ID" value="KAF0693840.1"/>
    <property type="molecule type" value="Genomic_DNA"/>
</dbReference>